<dbReference type="PANTHER" id="PTHR33473">
    <property type="entry name" value="ATP-DEPENDENT CLP PROTEASE ADAPTER PROTEIN CLPS1, CHLOROPLASTIC"/>
    <property type="match status" value="1"/>
</dbReference>
<gene>
    <name evidence="1 4" type="primary">clpS</name>
    <name evidence="4" type="ORF">Q4535_13395</name>
</gene>
<evidence type="ECO:0000313" key="4">
    <source>
        <dbReference type="EMBL" id="MDO6673106.1"/>
    </source>
</evidence>
<dbReference type="GO" id="GO:0008233">
    <property type="term" value="F:peptidase activity"/>
    <property type="evidence" value="ECO:0007669"/>
    <property type="project" value="UniProtKB-KW"/>
</dbReference>
<evidence type="ECO:0000256" key="1">
    <source>
        <dbReference type="HAMAP-Rule" id="MF_00302"/>
    </source>
</evidence>
<comment type="similarity">
    <text evidence="1">Belongs to the ClpS family.</text>
</comment>
<dbReference type="EMBL" id="JAUORK010000019">
    <property type="protein sequence ID" value="MDO6673106.1"/>
    <property type="molecule type" value="Genomic_DNA"/>
</dbReference>
<dbReference type="SUPFAM" id="SSF54736">
    <property type="entry name" value="ClpS-like"/>
    <property type="match status" value="1"/>
</dbReference>
<protein>
    <recommendedName>
        <fullName evidence="1">ATP-dependent Clp protease adapter protein ClpS</fullName>
    </recommendedName>
</protein>
<dbReference type="HAMAP" id="MF_00302">
    <property type="entry name" value="ClpS"/>
    <property type="match status" value="1"/>
</dbReference>
<comment type="function">
    <text evidence="1">Involved in the modulation of the specificity of the ClpAP-mediated ATP-dependent protein degradation.</text>
</comment>
<feature type="region of interest" description="Disordered" evidence="2">
    <location>
        <begin position="1"/>
        <end position="47"/>
    </location>
</feature>
<proteinExistence type="inferred from homology"/>
<accession>A0AAP4U211</accession>
<keyword evidence="4" id="KW-0645">Protease</keyword>
<dbReference type="InterPro" id="IPR003769">
    <property type="entry name" value="ClpS_core"/>
</dbReference>
<organism evidence="4 5">
    <name type="scientific">Cobetia amphilecti</name>
    <dbReference type="NCBI Taxonomy" id="1055104"/>
    <lineage>
        <taxon>Bacteria</taxon>
        <taxon>Pseudomonadati</taxon>
        <taxon>Pseudomonadota</taxon>
        <taxon>Gammaproteobacteria</taxon>
        <taxon>Oceanospirillales</taxon>
        <taxon>Halomonadaceae</taxon>
        <taxon>Cobetia</taxon>
    </lineage>
</organism>
<evidence type="ECO:0000256" key="2">
    <source>
        <dbReference type="SAM" id="MobiDB-lite"/>
    </source>
</evidence>
<dbReference type="InterPro" id="IPR014719">
    <property type="entry name" value="Ribosomal_bL12_C/ClpS-like"/>
</dbReference>
<dbReference type="Gene3D" id="3.30.1390.10">
    <property type="match status" value="1"/>
</dbReference>
<dbReference type="Pfam" id="PF02617">
    <property type="entry name" value="ClpS"/>
    <property type="match status" value="1"/>
</dbReference>
<dbReference type="GO" id="GO:0030163">
    <property type="term" value="P:protein catabolic process"/>
    <property type="evidence" value="ECO:0007669"/>
    <property type="project" value="InterPro"/>
</dbReference>
<keyword evidence="4" id="KW-0378">Hydrolase</keyword>
<dbReference type="GO" id="GO:0006508">
    <property type="term" value="P:proteolysis"/>
    <property type="evidence" value="ECO:0007669"/>
    <property type="project" value="UniProtKB-UniRule"/>
</dbReference>
<dbReference type="Proteomes" id="UP001170481">
    <property type="component" value="Unassembled WGS sequence"/>
</dbReference>
<evidence type="ECO:0000313" key="5">
    <source>
        <dbReference type="Proteomes" id="UP001170481"/>
    </source>
</evidence>
<comment type="caution">
    <text evidence="4">The sequence shown here is derived from an EMBL/GenBank/DDBJ whole genome shotgun (WGS) entry which is preliminary data.</text>
</comment>
<dbReference type="FunFam" id="3.30.1390.10:FF:000002">
    <property type="entry name" value="ATP-dependent Clp protease adapter protein ClpS"/>
    <property type="match status" value="1"/>
</dbReference>
<dbReference type="PANTHER" id="PTHR33473:SF19">
    <property type="entry name" value="ATP-DEPENDENT CLP PROTEASE ADAPTER PROTEIN CLPS"/>
    <property type="match status" value="1"/>
</dbReference>
<sequence length="133" mass="14997">MFKTETSRGSPPFLETLSISNQAPSAQEPGYQEDHEGDLAFETAEPELAPPPMYKVVLHNDDFTPMDFVVEVLTTFFNKDQEQAVQIMLAVHHQGKGTCGIFSRDIAETKCHQVNQYARECQHPLLCDIDRAE</sequence>
<reference evidence="4" key="1">
    <citation type="submission" date="2023-07" db="EMBL/GenBank/DDBJ databases">
        <title>Genome content predicts the carbon catabolic preferences of heterotrophic bacteria.</title>
        <authorList>
            <person name="Gralka M."/>
        </authorList>
    </citation>
    <scope>NUCLEOTIDE SEQUENCE</scope>
    <source>
        <strain evidence="4">C2R13</strain>
    </source>
</reference>
<feature type="domain" description="Adaptor protein ClpS core" evidence="3">
    <location>
        <begin position="50"/>
        <end position="127"/>
    </location>
</feature>
<name>A0AAP4U211_9GAMM</name>
<dbReference type="RefSeq" id="WP_082388342.1">
    <property type="nucleotide sequence ID" value="NZ_CANLSP010000004.1"/>
</dbReference>
<dbReference type="AlphaFoldDB" id="A0AAP4U211"/>
<dbReference type="NCBIfam" id="NF000672">
    <property type="entry name" value="PRK00033.1-5"/>
    <property type="match status" value="1"/>
</dbReference>
<comment type="subunit">
    <text evidence="1">Binds to the N-terminal domain of the chaperone ClpA.</text>
</comment>
<evidence type="ECO:0000259" key="3">
    <source>
        <dbReference type="Pfam" id="PF02617"/>
    </source>
</evidence>
<dbReference type="InterPro" id="IPR022935">
    <property type="entry name" value="ClpS"/>
</dbReference>